<gene>
    <name evidence="3" type="primary">TY3B-I_3</name>
    <name evidence="3" type="ORF">NGRA_3118</name>
</gene>
<dbReference type="SUPFAM" id="SSF57756">
    <property type="entry name" value="Retrovirus zinc finger-like domains"/>
    <property type="match status" value="1"/>
</dbReference>
<dbReference type="SUPFAM" id="SSF56672">
    <property type="entry name" value="DNA/RNA polymerases"/>
    <property type="match status" value="1"/>
</dbReference>
<keyword evidence="1" id="KW-0479">Metal-binding</keyword>
<dbReference type="InterPro" id="IPR032567">
    <property type="entry name" value="RTL1-rel"/>
</dbReference>
<organism evidence="3 4">
    <name type="scientific">Nosema granulosis</name>
    <dbReference type="NCBI Taxonomy" id="83296"/>
    <lineage>
        <taxon>Eukaryota</taxon>
        <taxon>Fungi</taxon>
        <taxon>Fungi incertae sedis</taxon>
        <taxon>Microsporidia</taxon>
        <taxon>Nosematidae</taxon>
        <taxon>Nosema</taxon>
    </lineage>
</organism>
<dbReference type="InterPro" id="IPR021109">
    <property type="entry name" value="Peptidase_aspartic_dom_sf"/>
</dbReference>
<sequence length="477" mass="54971">MIIYESYWPMMFYKIYKRLTPTINMFDNNTSNNLATSTNTLRTFENETKMDPEVFLRNLKEWAHINKWDEERTIYAFRLSMRGEAENWVNSMTEIETLDELVEKFRERFIGKTQVLTVIKDMAKMSYDGAETVLGFLDKMAGMARRANLPEEVLVALSLNALPDEMGKLILLNAQGGLTWSNMYQACGNLRSCKSSTPPMVMAVNQMKPQQWKKRDMRDIDCFVCGKKGHYAKTCSQSVWNRKKNNLRVYECDAVKEDDEAMSQNKFVQEYLVNYVNECHIIQIIIGRKSIRALIDSGSMANIICKSVVDDVETNKTDIRLRTADGTPLDVLGTIRLPIWVEDRRLETEFYVCRGVKAKCILGVPFLRENQVTLTFGETCKLKFTEEKKGSIGTHRIKTITDQPVCTPLYKLGLEAEQKAAEIIQEYKKENIIRPSDSAWRSPIVIVKKKDGTPRLCIDYRRLNDVTVKDAYPMPPN</sequence>
<proteinExistence type="predicted"/>
<dbReference type="SUPFAM" id="SSF50630">
    <property type="entry name" value="Acid proteases"/>
    <property type="match status" value="1"/>
</dbReference>
<keyword evidence="1" id="KW-0862">Zinc</keyword>
<dbReference type="Gene3D" id="2.40.70.10">
    <property type="entry name" value="Acid Proteases"/>
    <property type="match status" value="1"/>
</dbReference>
<reference evidence="3 4" key="1">
    <citation type="journal article" date="2020" name="Genome Biol. Evol.">
        <title>Comparative genomics of strictly vertically transmitted, feminizing microsporidia endosymbionts of amphipod crustaceans.</title>
        <authorList>
            <person name="Cormier A."/>
            <person name="Chebbi M.A."/>
            <person name="Giraud I."/>
            <person name="Wattier R."/>
            <person name="Teixeira M."/>
            <person name="Gilbert C."/>
            <person name="Rigaud T."/>
            <person name="Cordaux R."/>
        </authorList>
    </citation>
    <scope>NUCLEOTIDE SEQUENCE [LARGE SCALE GENOMIC DNA]</scope>
    <source>
        <strain evidence="3 4">Ou3-Ou53</strain>
    </source>
</reference>
<dbReference type="InterPro" id="IPR001878">
    <property type="entry name" value="Znf_CCHC"/>
</dbReference>
<comment type="caution">
    <text evidence="3">The sequence shown here is derived from an EMBL/GenBank/DDBJ whole genome shotgun (WGS) entry which is preliminary data.</text>
</comment>
<dbReference type="EMBL" id="SBJO01000591">
    <property type="protein sequence ID" value="KAF9760574.1"/>
    <property type="molecule type" value="Genomic_DNA"/>
</dbReference>
<dbReference type="CDD" id="cd00303">
    <property type="entry name" value="retropepsin_like"/>
    <property type="match status" value="1"/>
</dbReference>
<dbReference type="AlphaFoldDB" id="A0A9P6KXZ6"/>
<name>A0A9P6KXZ6_9MICR</name>
<keyword evidence="4" id="KW-1185">Reference proteome</keyword>
<keyword evidence="1" id="KW-0863">Zinc-finger</keyword>
<dbReference type="Gene3D" id="4.10.60.10">
    <property type="entry name" value="Zinc finger, CCHC-type"/>
    <property type="match status" value="1"/>
</dbReference>
<dbReference type="PROSITE" id="PS50158">
    <property type="entry name" value="ZF_CCHC"/>
    <property type="match status" value="1"/>
</dbReference>
<dbReference type="InterPro" id="IPR043502">
    <property type="entry name" value="DNA/RNA_pol_sf"/>
</dbReference>
<dbReference type="Proteomes" id="UP000740883">
    <property type="component" value="Unassembled WGS sequence"/>
</dbReference>
<dbReference type="PANTHER" id="PTHR15503:SF22">
    <property type="entry name" value="TRANSPOSON TY3-I GAG POLYPROTEIN"/>
    <property type="match status" value="1"/>
</dbReference>
<evidence type="ECO:0000256" key="1">
    <source>
        <dbReference type="PROSITE-ProRule" id="PRU00047"/>
    </source>
</evidence>
<dbReference type="GO" id="GO:0003676">
    <property type="term" value="F:nucleic acid binding"/>
    <property type="evidence" value="ECO:0007669"/>
    <property type="project" value="InterPro"/>
</dbReference>
<dbReference type="GO" id="GO:0008270">
    <property type="term" value="F:zinc ion binding"/>
    <property type="evidence" value="ECO:0007669"/>
    <property type="project" value="UniProtKB-KW"/>
</dbReference>
<dbReference type="OrthoDB" id="10669090at2759"/>
<dbReference type="InterPro" id="IPR036875">
    <property type="entry name" value="Znf_CCHC_sf"/>
</dbReference>
<evidence type="ECO:0000313" key="4">
    <source>
        <dbReference type="Proteomes" id="UP000740883"/>
    </source>
</evidence>
<evidence type="ECO:0000259" key="2">
    <source>
        <dbReference type="PROSITE" id="PS50158"/>
    </source>
</evidence>
<protein>
    <submittedName>
        <fullName evidence="3">Transposon Ty3-I Gag-Pol polyprotein</fullName>
    </submittedName>
</protein>
<evidence type="ECO:0000313" key="3">
    <source>
        <dbReference type="EMBL" id="KAF9760574.1"/>
    </source>
</evidence>
<dbReference type="PANTHER" id="PTHR15503">
    <property type="entry name" value="LDOC1 RELATED"/>
    <property type="match status" value="1"/>
</dbReference>
<accession>A0A9P6KXZ6</accession>
<dbReference type="Gene3D" id="3.10.10.10">
    <property type="entry name" value="HIV Type 1 Reverse Transcriptase, subunit A, domain 1"/>
    <property type="match status" value="1"/>
</dbReference>
<feature type="domain" description="CCHC-type" evidence="2">
    <location>
        <begin position="222"/>
        <end position="237"/>
    </location>
</feature>